<gene>
    <name evidence="2" type="ORF">SLNWT_3766</name>
</gene>
<proteinExistence type="predicted"/>
<dbReference type="AlphaFoldDB" id="A0A0B5F1C8"/>
<dbReference type="EMBL" id="CP010519">
    <property type="protein sequence ID" value="AJE84142.1"/>
    <property type="molecule type" value="Genomic_DNA"/>
</dbReference>
<accession>A0A0B5F1C8</accession>
<organism evidence="2 3">
    <name type="scientific">Streptomyces albus (strain ATCC 21838 / DSM 41398 / FERM P-419 / JCM 4703 / NBRC 107858)</name>
    <dbReference type="NCBI Taxonomy" id="1081613"/>
    <lineage>
        <taxon>Bacteria</taxon>
        <taxon>Bacillati</taxon>
        <taxon>Actinomycetota</taxon>
        <taxon>Actinomycetes</taxon>
        <taxon>Kitasatosporales</taxon>
        <taxon>Streptomycetaceae</taxon>
        <taxon>Streptomyces</taxon>
    </lineage>
</organism>
<feature type="region of interest" description="Disordered" evidence="1">
    <location>
        <begin position="30"/>
        <end position="56"/>
    </location>
</feature>
<name>A0A0B5F1C8_STRA4</name>
<protein>
    <submittedName>
        <fullName evidence="2">Uncharacterized protein</fullName>
    </submittedName>
</protein>
<keyword evidence="3" id="KW-1185">Reference proteome</keyword>
<evidence type="ECO:0000313" key="3">
    <source>
        <dbReference type="Proteomes" id="UP000031523"/>
    </source>
</evidence>
<sequence length="56" mass="6623">MRSARKHRKPPDFLRRRQCLQMYTHRRADVQHRPARIPGVHGGAGGDFNLTEKCRR</sequence>
<reference evidence="2 3" key="1">
    <citation type="submission" date="2015-01" db="EMBL/GenBank/DDBJ databases">
        <title>Enhanced salinomycin production by adjusting the supply of polyketide extender units in Streptomyce albus DSM 41398.</title>
        <authorList>
            <person name="Lu C."/>
        </authorList>
    </citation>
    <scope>NUCLEOTIDE SEQUENCE [LARGE SCALE GENOMIC DNA]</scope>
    <source>
        <strain evidence="3">ATCC 21838 / DSM 41398 / FERM P-419 / JCM 4703 / NBRC 107858</strain>
    </source>
</reference>
<evidence type="ECO:0000256" key="1">
    <source>
        <dbReference type="SAM" id="MobiDB-lite"/>
    </source>
</evidence>
<evidence type="ECO:0000313" key="2">
    <source>
        <dbReference type="EMBL" id="AJE84142.1"/>
    </source>
</evidence>
<dbReference type="KEGG" id="sals:SLNWT_3766"/>
<dbReference type="Proteomes" id="UP000031523">
    <property type="component" value="Chromosome"/>
</dbReference>